<keyword evidence="6" id="KW-1278">Translocase</keyword>
<evidence type="ECO:0000313" key="11">
    <source>
        <dbReference type="Proteomes" id="UP000514720"/>
    </source>
</evidence>
<evidence type="ECO:0000256" key="3">
    <source>
        <dbReference type="ARBA" id="ARBA00022630"/>
    </source>
</evidence>
<dbReference type="PANTHER" id="PTHR30578:SF0">
    <property type="entry name" value="ION-TRANSLOCATING OXIDOREDUCTASE COMPLEX SUBUNIT D"/>
    <property type="match status" value="1"/>
</dbReference>
<dbReference type="AlphaFoldDB" id="A0A7L7KPV8"/>
<dbReference type="EMBL" id="CP048914">
    <property type="protein sequence ID" value="QMS84292.1"/>
    <property type="molecule type" value="Genomic_DNA"/>
</dbReference>
<evidence type="ECO:0000256" key="1">
    <source>
        <dbReference type="ARBA" id="ARBA00022448"/>
    </source>
</evidence>
<gene>
    <name evidence="10" type="ORF">G4Z02_00565</name>
</gene>
<evidence type="ECO:0000313" key="10">
    <source>
        <dbReference type="EMBL" id="QMS84292.1"/>
    </source>
</evidence>
<feature type="transmembrane region" description="Helical" evidence="9">
    <location>
        <begin position="266"/>
        <end position="285"/>
    </location>
</feature>
<proteinExistence type="predicted"/>
<evidence type="ECO:0000256" key="6">
    <source>
        <dbReference type="ARBA" id="ARBA00022967"/>
    </source>
</evidence>
<dbReference type="Pfam" id="PF03116">
    <property type="entry name" value="NQR2_RnfD_RnfE"/>
    <property type="match status" value="1"/>
</dbReference>
<sequence>MATKKIMLWPSARSKFVKDGNMKILMQALWVLTIFMVLQYYYLFAFMYAVKLLLMVVLSIIVTRETEILFYTHDKDIDRQTAKDLIKKSYPEVTAMIYALLIPVGTPLWLVGLGAALATLLGKLLFGGFHHMVFHSSLVGVIVVTLGWSQIVDGVAFMTSFDNYILELLFDNSFFNNTLAIGGNYDPATAANALAALTDETVPFYAIGELFVGLNPGVVGSALVLLLMFVYFVVKKVIDWKIPVIATATFVLTAWIVGLVQQQELVYPLYHLFSGSFLFVAIFVMTDPITTPMPFKGKIVFGVVVGALTVFIRLAGTHEEGVIFAVLFMSMLTPLLNEVFKEKRKAPVKKAGAKA</sequence>
<evidence type="ECO:0000256" key="5">
    <source>
        <dbReference type="ARBA" id="ARBA00022692"/>
    </source>
</evidence>
<keyword evidence="7 9" id="KW-1133">Transmembrane helix</keyword>
<keyword evidence="11" id="KW-1185">Reference proteome</keyword>
<evidence type="ECO:0000256" key="2">
    <source>
        <dbReference type="ARBA" id="ARBA00022553"/>
    </source>
</evidence>
<evidence type="ECO:0000256" key="9">
    <source>
        <dbReference type="SAM" id="Phobius"/>
    </source>
</evidence>
<keyword evidence="8 9" id="KW-0472">Membrane</keyword>
<dbReference type="InterPro" id="IPR004338">
    <property type="entry name" value="NqrB/RnfD"/>
</dbReference>
<dbReference type="Proteomes" id="UP000514720">
    <property type="component" value="Chromosome"/>
</dbReference>
<feature type="transmembrane region" description="Helical" evidence="9">
    <location>
        <begin position="297"/>
        <end position="316"/>
    </location>
</feature>
<protein>
    <submittedName>
        <fullName evidence="10">RnfABCDGE type electron transport complex subunit D</fullName>
    </submittedName>
</protein>
<dbReference type="GO" id="GO:0005886">
    <property type="term" value="C:plasma membrane"/>
    <property type="evidence" value="ECO:0007669"/>
    <property type="project" value="TreeGrafter"/>
</dbReference>
<keyword evidence="4" id="KW-0288">FMN</keyword>
<evidence type="ECO:0000256" key="7">
    <source>
        <dbReference type="ARBA" id="ARBA00022989"/>
    </source>
</evidence>
<evidence type="ECO:0000256" key="4">
    <source>
        <dbReference type="ARBA" id="ARBA00022643"/>
    </source>
</evidence>
<feature type="transmembrane region" description="Helical" evidence="9">
    <location>
        <begin position="210"/>
        <end position="233"/>
    </location>
</feature>
<name>A0A7L7KPV8_9MOLU</name>
<feature type="transmembrane region" description="Helical" evidence="9">
    <location>
        <begin position="240"/>
        <end position="260"/>
    </location>
</feature>
<feature type="transmembrane region" description="Helical" evidence="9">
    <location>
        <begin position="28"/>
        <end position="50"/>
    </location>
</feature>
<keyword evidence="5 9" id="KW-0812">Transmembrane</keyword>
<keyword evidence="1" id="KW-0813">Transport</keyword>
<dbReference type="RefSeq" id="WP_258877900.1">
    <property type="nucleotide sequence ID" value="NZ_CP048914.1"/>
</dbReference>
<feature type="transmembrane region" description="Helical" evidence="9">
    <location>
        <begin position="322"/>
        <end position="340"/>
    </location>
</feature>
<feature type="transmembrane region" description="Helical" evidence="9">
    <location>
        <begin position="95"/>
        <end position="121"/>
    </location>
</feature>
<accession>A0A7L7KPV8</accession>
<evidence type="ECO:0000256" key="8">
    <source>
        <dbReference type="ARBA" id="ARBA00023136"/>
    </source>
</evidence>
<keyword evidence="2" id="KW-0597">Phosphoprotein</keyword>
<keyword evidence="3" id="KW-0285">Flavoprotein</keyword>
<dbReference type="KEGG" id="xcl:G4Z02_00565"/>
<organism evidence="10 11">
    <name type="scientific">Candidatus Xianfuyuplasma coldseepsis</name>
    <dbReference type="NCBI Taxonomy" id="2782163"/>
    <lineage>
        <taxon>Bacteria</taxon>
        <taxon>Bacillati</taxon>
        <taxon>Mycoplasmatota</taxon>
        <taxon>Mollicutes</taxon>
        <taxon>Candidatus Izemoplasmatales</taxon>
        <taxon>Candidatus Izemoplasmataceae</taxon>
        <taxon>Candidatus Xianfuyuplasma</taxon>
    </lineage>
</organism>
<reference evidence="10 11" key="1">
    <citation type="submission" date="2020-02" db="EMBL/GenBank/DDBJ databases">
        <authorList>
            <person name="Zheng R.K."/>
            <person name="Sun C.M."/>
        </authorList>
    </citation>
    <scope>NUCLEOTIDE SEQUENCE [LARGE SCALE GENOMIC DNA]</scope>
    <source>
        <strain evidence="11">zrk13</strain>
    </source>
</reference>
<feature type="transmembrane region" description="Helical" evidence="9">
    <location>
        <begin position="133"/>
        <end position="151"/>
    </location>
</feature>
<dbReference type="GO" id="GO:0055085">
    <property type="term" value="P:transmembrane transport"/>
    <property type="evidence" value="ECO:0007669"/>
    <property type="project" value="InterPro"/>
</dbReference>
<dbReference type="PANTHER" id="PTHR30578">
    <property type="entry name" value="ELECTRON TRANSPORT COMPLEX PROTEIN RNFD"/>
    <property type="match status" value="1"/>
</dbReference>